<keyword evidence="3 6" id="KW-0812">Transmembrane</keyword>
<dbReference type="PANTHER" id="PTHR30249:SF17">
    <property type="entry name" value="HOLIN-LIKE PROTEIN CIDB"/>
    <property type="match status" value="1"/>
</dbReference>
<dbReference type="PANTHER" id="PTHR30249">
    <property type="entry name" value="PUTATIVE SEROTONIN TRANSPORTER"/>
    <property type="match status" value="1"/>
</dbReference>
<dbReference type="AlphaFoldDB" id="A0A223KTS4"/>
<dbReference type="EMBL" id="CP018866">
    <property type="protein sequence ID" value="AST92905.1"/>
    <property type="molecule type" value="Genomic_DNA"/>
</dbReference>
<feature type="transmembrane region" description="Helical" evidence="6">
    <location>
        <begin position="203"/>
        <end position="224"/>
    </location>
</feature>
<feature type="transmembrane region" description="Helical" evidence="6">
    <location>
        <begin position="27"/>
        <end position="46"/>
    </location>
</feature>
<evidence type="ECO:0000256" key="6">
    <source>
        <dbReference type="SAM" id="Phobius"/>
    </source>
</evidence>
<feature type="transmembrane region" description="Helical" evidence="6">
    <location>
        <begin position="58"/>
        <end position="75"/>
    </location>
</feature>
<evidence type="ECO:0000313" key="7">
    <source>
        <dbReference type="EMBL" id="AST92905.1"/>
    </source>
</evidence>
<feature type="transmembrane region" description="Helical" evidence="6">
    <location>
        <begin position="133"/>
        <end position="158"/>
    </location>
</feature>
<reference evidence="7 8" key="1">
    <citation type="submission" date="2016-12" db="EMBL/GenBank/DDBJ databases">
        <title>The whole genome sequencing and assembly of Bacillus cohnii DSM 6307T strain.</title>
        <authorList>
            <person name="Lee Y.-J."/>
            <person name="Yi H."/>
            <person name="Bahn Y.-S."/>
            <person name="Kim J.F."/>
            <person name="Lee D.-W."/>
        </authorList>
    </citation>
    <scope>NUCLEOTIDE SEQUENCE [LARGE SCALE GENOMIC DNA]</scope>
    <source>
        <strain evidence="7 8">DSM 6307</strain>
    </source>
</reference>
<evidence type="ECO:0000256" key="1">
    <source>
        <dbReference type="ARBA" id="ARBA00004651"/>
    </source>
</evidence>
<proteinExistence type="predicted"/>
<dbReference type="KEGG" id="bcoh:BC6307_17230"/>
<keyword evidence="4 6" id="KW-1133">Transmembrane helix</keyword>
<dbReference type="GO" id="GO:0005886">
    <property type="term" value="C:plasma membrane"/>
    <property type="evidence" value="ECO:0007669"/>
    <property type="project" value="UniProtKB-SubCell"/>
</dbReference>
<comment type="subcellular location">
    <subcellularLocation>
        <location evidence="1">Cell membrane</location>
        <topology evidence="1">Multi-pass membrane protein</topology>
    </subcellularLocation>
</comment>
<dbReference type="STRING" id="1314751.GCA_001591425_01130"/>
<evidence type="ECO:0000256" key="2">
    <source>
        <dbReference type="ARBA" id="ARBA00022475"/>
    </source>
</evidence>
<protein>
    <recommendedName>
        <fullName evidence="9">LrgB family protein</fullName>
    </recommendedName>
</protein>
<evidence type="ECO:0000256" key="5">
    <source>
        <dbReference type="ARBA" id="ARBA00023136"/>
    </source>
</evidence>
<evidence type="ECO:0000256" key="3">
    <source>
        <dbReference type="ARBA" id="ARBA00022692"/>
    </source>
</evidence>
<keyword evidence="2" id="KW-1003">Cell membrane</keyword>
<accession>A0A223KTS4</accession>
<evidence type="ECO:0008006" key="9">
    <source>
        <dbReference type="Google" id="ProtNLM"/>
    </source>
</evidence>
<keyword evidence="8" id="KW-1185">Reference proteome</keyword>
<dbReference type="Pfam" id="PF04172">
    <property type="entry name" value="LrgB"/>
    <property type="match status" value="1"/>
</dbReference>
<evidence type="ECO:0000313" key="8">
    <source>
        <dbReference type="Proteomes" id="UP000215224"/>
    </source>
</evidence>
<name>A0A223KTS4_9BACI</name>
<feature type="transmembrane region" description="Helical" evidence="6">
    <location>
        <begin position="87"/>
        <end position="112"/>
    </location>
</feature>
<gene>
    <name evidence="7" type="ORF">BC6307_17230</name>
</gene>
<dbReference type="InterPro" id="IPR007300">
    <property type="entry name" value="CidB/LrgB"/>
</dbReference>
<keyword evidence="5 6" id="KW-0472">Membrane</keyword>
<organism evidence="7 8">
    <name type="scientific">Sutcliffiella cohnii</name>
    <dbReference type="NCBI Taxonomy" id="33932"/>
    <lineage>
        <taxon>Bacteria</taxon>
        <taxon>Bacillati</taxon>
        <taxon>Bacillota</taxon>
        <taxon>Bacilli</taxon>
        <taxon>Bacillales</taxon>
        <taxon>Bacillaceae</taxon>
        <taxon>Sutcliffiella</taxon>
    </lineage>
</organism>
<dbReference type="Proteomes" id="UP000215224">
    <property type="component" value="Chromosome"/>
</dbReference>
<sequence length="226" mass="24237">MSSFFILLTIIVFLAMRKLYIKIKNPLLLPIVTSVIAIIVILILFDFEYETYMTGGRWIHELLGAAVVALAYPLYEQRKKMIKYKTPLFIGIGSGITSGIVTGFIFVNFISLDKSIAISILPKSVTAPVAMDLATISGGIPSLASVFVMIAGVSGAVLGPYILKSVGVKHYIGIGIAYGCASHGIGTAKAIEYGEKEGAVSSISMTLSALIYALILPHAISYFMSF</sequence>
<evidence type="ECO:0000256" key="4">
    <source>
        <dbReference type="ARBA" id="ARBA00022989"/>
    </source>
</evidence>
<dbReference type="RefSeq" id="WP_066413237.1">
    <property type="nucleotide sequence ID" value="NZ_CP018866.1"/>
</dbReference>